<protein>
    <submittedName>
        <fullName evidence="2">Membrane protein</fullName>
    </submittedName>
</protein>
<reference evidence="2 3" key="1">
    <citation type="submission" date="2012-08" db="EMBL/GenBank/DDBJ databases">
        <authorList>
            <person name="Harkins D.M."/>
            <person name="Durkin A.S."/>
            <person name="Selengut J.D."/>
            <person name="Sanka R."/>
            <person name="DePew J."/>
            <person name="Purushe J."/>
            <person name="Matthias M.A."/>
            <person name="Vinetz J.M."/>
            <person name="Sutton G.G."/>
            <person name="Nelson W.C."/>
            <person name="Fouts D.E."/>
        </authorList>
    </citation>
    <scope>NUCLEOTIDE SEQUENCE [LARGE SCALE GENOMIC DNA]</scope>
    <source>
        <strain evidence="2 3">MMD4847</strain>
    </source>
</reference>
<feature type="transmembrane region" description="Helical" evidence="1">
    <location>
        <begin position="131"/>
        <end position="149"/>
    </location>
</feature>
<proteinExistence type="predicted"/>
<name>A0ABN0HE50_9LEPT</name>
<keyword evidence="1" id="KW-0472">Membrane</keyword>
<gene>
    <name evidence="2" type="ORF">LEP1GSC178_2172</name>
</gene>
<comment type="caution">
    <text evidence="2">The sequence shown here is derived from an EMBL/GenBank/DDBJ whole genome shotgun (WGS) entry which is preliminary data.</text>
</comment>
<accession>A0ABN0HE50</accession>
<organism evidence="2 3">
    <name type="scientific">Leptospira licerasiae str. MMD4847</name>
    <dbReference type="NCBI Taxonomy" id="1049971"/>
    <lineage>
        <taxon>Bacteria</taxon>
        <taxon>Pseudomonadati</taxon>
        <taxon>Spirochaetota</taxon>
        <taxon>Spirochaetia</taxon>
        <taxon>Leptospirales</taxon>
        <taxon>Leptospiraceae</taxon>
        <taxon>Leptospira</taxon>
    </lineage>
</organism>
<keyword evidence="3" id="KW-1185">Reference proteome</keyword>
<feature type="transmembrane region" description="Helical" evidence="1">
    <location>
        <begin position="24"/>
        <end position="45"/>
    </location>
</feature>
<dbReference type="Gene3D" id="6.10.250.2870">
    <property type="match status" value="1"/>
</dbReference>
<keyword evidence="1" id="KW-1133">Transmembrane helix</keyword>
<sequence length="397" mass="46965">MEIVKEKEIDRFAREEFYSQNYRIAFYFFWIVCAITIWGAILEYFRSNFLLLYLDLISACICLFNLGVIRFYSENYSKKNLIVFGGLFILLVLEVETQFHDNEYFFYDNNMWITNQVILFLVSLFFNGRPIFYTAYSFSILAFYILRIFPEGSGYFSDRTVWVQISNMSALQLFICLCNAWWYGYRIEYLKKTKNLQDRLYNEREAITRDLHDYLGAKVTDLNLLVRSIQGYKSGDTDALLKLEKLSEDIFKGIREITASMVDVKLISEDIWSGIRVLLLRRYGNAGRKVRFTREGEEDFHIDIEKAEQILGIVTEICSNDLKYGSGTSHWTFFPKKDSIEISIRTRTNFQEMRIGSKGNKTIQFRTSAINGEWKENLENRDFKGFLEIPIRQLRRI</sequence>
<evidence type="ECO:0000313" key="2">
    <source>
        <dbReference type="EMBL" id="EJZ43871.1"/>
    </source>
</evidence>
<evidence type="ECO:0000313" key="3">
    <source>
        <dbReference type="Proteomes" id="UP000018720"/>
    </source>
</evidence>
<feature type="transmembrane region" description="Helical" evidence="1">
    <location>
        <begin position="111"/>
        <end position="126"/>
    </location>
</feature>
<feature type="transmembrane region" description="Helical" evidence="1">
    <location>
        <begin position="161"/>
        <end position="184"/>
    </location>
</feature>
<dbReference type="Proteomes" id="UP000018720">
    <property type="component" value="Unassembled WGS sequence"/>
</dbReference>
<evidence type="ECO:0000256" key="1">
    <source>
        <dbReference type="SAM" id="Phobius"/>
    </source>
</evidence>
<keyword evidence="1" id="KW-0812">Transmembrane</keyword>
<feature type="transmembrane region" description="Helical" evidence="1">
    <location>
        <begin position="81"/>
        <end position="99"/>
    </location>
</feature>
<feature type="transmembrane region" description="Helical" evidence="1">
    <location>
        <begin position="51"/>
        <end position="69"/>
    </location>
</feature>
<dbReference type="RefSeq" id="WP_008588926.1">
    <property type="nucleotide sequence ID" value="NZ_AHOM02000001.1"/>
</dbReference>
<dbReference type="EMBL" id="AHOM02000001">
    <property type="protein sequence ID" value="EJZ43871.1"/>
    <property type="molecule type" value="Genomic_DNA"/>
</dbReference>